<dbReference type="Pfam" id="PF01820">
    <property type="entry name" value="Dala_Dala_lig_N"/>
    <property type="match status" value="1"/>
</dbReference>
<evidence type="ECO:0000256" key="16">
    <source>
        <dbReference type="ARBA" id="ARBA00023316"/>
    </source>
</evidence>
<keyword evidence="8 18" id="KW-0436">Ligase</keyword>
<feature type="binding site" evidence="20">
    <location>
        <position position="271"/>
    </location>
    <ligand>
        <name>Mg(2+)</name>
        <dbReference type="ChEBI" id="CHEBI:18420"/>
        <label>2</label>
    </ligand>
</feature>
<dbReference type="Gene3D" id="3.30.470.20">
    <property type="entry name" value="ATP-grasp fold, B domain"/>
    <property type="match status" value="1"/>
</dbReference>
<dbReference type="PIRSF" id="PIRSF039102">
    <property type="entry name" value="Ddl/VanB"/>
    <property type="match status" value="1"/>
</dbReference>
<keyword evidence="16 18" id="KW-0961">Cell wall biogenesis/degradation</keyword>
<evidence type="ECO:0000256" key="10">
    <source>
        <dbReference type="ARBA" id="ARBA00022741"/>
    </source>
</evidence>
<dbReference type="InterPro" id="IPR016185">
    <property type="entry name" value="PreATP-grasp_dom_sf"/>
</dbReference>
<dbReference type="PROSITE" id="PS00843">
    <property type="entry name" value="DALA_DALA_LIGASE_1"/>
    <property type="match status" value="1"/>
</dbReference>
<evidence type="ECO:0000256" key="3">
    <source>
        <dbReference type="ARBA" id="ARBA00004496"/>
    </source>
</evidence>
<comment type="function">
    <text evidence="2 18">Cell wall formation.</text>
</comment>
<evidence type="ECO:0000256" key="8">
    <source>
        <dbReference type="ARBA" id="ARBA00022598"/>
    </source>
</evidence>
<dbReference type="GO" id="GO:0005524">
    <property type="term" value="F:ATP binding"/>
    <property type="evidence" value="ECO:0007669"/>
    <property type="project" value="UniProtKB-UniRule"/>
</dbReference>
<protein>
    <recommendedName>
        <fullName evidence="6 18">D-alanine--D-alanine ligase</fullName>
        <ecNumber evidence="6 18">6.3.2.4</ecNumber>
    </recommendedName>
    <alternativeName>
        <fullName evidence="18">D-Ala-D-Ala ligase</fullName>
    </alternativeName>
    <alternativeName>
        <fullName evidence="18">D-alanylalanine synthetase</fullName>
    </alternativeName>
</protein>
<dbReference type="PANTHER" id="PTHR23132:SF23">
    <property type="entry name" value="D-ALANINE--D-ALANINE LIGASE B"/>
    <property type="match status" value="1"/>
</dbReference>
<evidence type="ECO:0000256" key="4">
    <source>
        <dbReference type="ARBA" id="ARBA00004752"/>
    </source>
</evidence>
<dbReference type="GO" id="GO:0009252">
    <property type="term" value="P:peptidoglycan biosynthetic process"/>
    <property type="evidence" value="ECO:0007669"/>
    <property type="project" value="UniProtKB-UniRule"/>
</dbReference>
<keyword evidence="13 18" id="KW-0133">Cell shape</keyword>
<dbReference type="OrthoDB" id="9813261at2"/>
<dbReference type="PROSITE" id="PS00844">
    <property type="entry name" value="DALA_DALA_LIGASE_2"/>
    <property type="match status" value="1"/>
</dbReference>
<feature type="domain" description="ATP-grasp" evidence="22">
    <location>
        <begin position="105"/>
        <end position="304"/>
    </location>
</feature>
<evidence type="ECO:0000256" key="18">
    <source>
        <dbReference type="HAMAP-Rule" id="MF_00047"/>
    </source>
</evidence>
<dbReference type="PANTHER" id="PTHR23132">
    <property type="entry name" value="D-ALANINE--D-ALANINE LIGASE"/>
    <property type="match status" value="1"/>
</dbReference>
<dbReference type="PROSITE" id="PS50975">
    <property type="entry name" value="ATP_GRASP"/>
    <property type="match status" value="1"/>
</dbReference>
<evidence type="ECO:0000256" key="19">
    <source>
        <dbReference type="PIRSR" id="PIRSR039102-1"/>
    </source>
</evidence>
<dbReference type="InterPro" id="IPR011761">
    <property type="entry name" value="ATP-grasp"/>
</dbReference>
<comment type="pathway">
    <text evidence="4 18">Cell wall biogenesis; peptidoglycan biosynthesis.</text>
</comment>
<comment type="subcellular location">
    <subcellularLocation>
        <location evidence="3 18">Cytoplasm</location>
    </subcellularLocation>
</comment>
<comment type="catalytic activity">
    <reaction evidence="17 18">
        <text>2 D-alanine + ATP = D-alanyl-D-alanine + ADP + phosphate + H(+)</text>
        <dbReference type="Rhea" id="RHEA:11224"/>
        <dbReference type="ChEBI" id="CHEBI:15378"/>
        <dbReference type="ChEBI" id="CHEBI:30616"/>
        <dbReference type="ChEBI" id="CHEBI:43474"/>
        <dbReference type="ChEBI" id="CHEBI:57416"/>
        <dbReference type="ChEBI" id="CHEBI:57822"/>
        <dbReference type="ChEBI" id="CHEBI:456216"/>
        <dbReference type="EC" id="6.3.2.4"/>
    </reaction>
</comment>
<dbReference type="HAMAP" id="MF_00047">
    <property type="entry name" value="Dala_Dala_lig"/>
    <property type="match status" value="1"/>
</dbReference>
<dbReference type="Gene3D" id="3.40.50.20">
    <property type="match status" value="1"/>
</dbReference>
<dbReference type="GO" id="GO:0008716">
    <property type="term" value="F:D-alanine-D-alanine ligase activity"/>
    <property type="evidence" value="ECO:0007669"/>
    <property type="project" value="UniProtKB-UniRule"/>
</dbReference>
<dbReference type="EMBL" id="CP029347">
    <property type="protein sequence ID" value="AWL12920.1"/>
    <property type="molecule type" value="Genomic_DNA"/>
</dbReference>
<keyword evidence="9 20" id="KW-0479">Metal-binding</keyword>
<feature type="binding site" evidence="20">
    <location>
        <position position="258"/>
    </location>
    <ligand>
        <name>Mg(2+)</name>
        <dbReference type="ChEBI" id="CHEBI:18420"/>
        <label>1</label>
    </ligand>
</feature>
<comment type="similarity">
    <text evidence="5 18">Belongs to the D-alanine--D-alanine ligase family.</text>
</comment>
<organism evidence="23 24">
    <name type="scientific">Saliniradius amylolyticus</name>
    <dbReference type="NCBI Taxonomy" id="2183582"/>
    <lineage>
        <taxon>Bacteria</taxon>
        <taxon>Pseudomonadati</taxon>
        <taxon>Pseudomonadota</taxon>
        <taxon>Gammaproteobacteria</taxon>
        <taxon>Alteromonadales</taxon>
        <taxon>Alteromonadaceae</taxon>
        <taxon>Saliniradius</taxon>
    </lineage>
</organism>
<dbReference type="RefSeq" id="WP_109340449.1">
    <property type="nucleotide sequence ID" value="NZ_CP029347.1"/>
</dbReference>
<keyword evidence="10 21" id="KW-0547">Nucleotide-binding</keyword>
<dbReference type="Proteomes" id="UP000245728">
    <property type="component" value="Chromosome"/>
</dbReference>
<dbReference type="GO" id="GO:0071555">
    <property type="term" value="P:cell wall organization"/>
    <property type="evidence" value="ECO:0007669"/>
    <property type="project" value="UniProtKB-KW"/>
</dbReference>
<feature type="active site" evidence="19">
    <location>
        <position position="282"/>
    </location>
</feature>
<evidence type="ECO:0000256" key="1">
    <source>
        <dbReference type="ARBA" id="ARBA00001936"/>
    </source>
</evidence>
<evidence type="ECO:0000256" key="20">
    <source>
        <dbReference type="PIRSR" id="PIRSR039102-3"/>
    </source>
</evidence>
<dbReference type="EC" id="6.3.2.4" evidence="6 18"/>
<feature type="active site" evidence="19">
    <location>
        <position position="151"/>
    </location>
</feature>
<dbReference type="InterPro" id="IPR011127">
    <property type="entry name" value="Dala_Dala_lig_N"/>
</dbReference>
<comment type="cofactor">
    <cofactor evidence="20">
        <name>Mg(2+)</name>
        <dbReference type="ChEBI" id="CHEBI:18420"/>
    </cofactor>
    <cofactor evidence="20">
        <name>Mn(2+)</name>
        <dbReference type="ChEBI" id="CHEBI:29035"/>
    </cofactor>
    <text evidence="20">Binds 2 magnesium or manganese ions per subunit.</text>
</comment>
<evidence type="ECO:0000256" key="7">
    <source>
        <dbReference type="ARBA" id="ARBA00022490"/>
    </source>
</evidence>
<keyword evidence="7 18" id="KW-0963">Cytoplasm</keyword>
<keyword evidence="15 20" id="KW-0464">Manganese</keyword>
<keyword evidence="24" id="KW-1185">Reference proteome</keyword>
<keyword evidence="14 18" id="KW-0573">Peptidoglycan synthesis</keyword>
<keyword evidence="11 21" id="KW-0067">ATP-binding</keyword>
<dbReference type="InterPro" id="IPR013815">
    <property type="entry name" value="ATP_grasp_subdomain_1"/>
</dbReference>
<evidence type="ECO:0000256" key="12">
    <source>
        <dbReference type="ARBA" id="ARBA00022842"/>
    </source>
</evidence>
<feature type="binding site" evidence="20">
    <location>
        <position position="271"/>
    </location>
    <ligand>
        <name>Mg(2+)</name>
        <dbReference type="ChEBI" id="CHEBI:18420"/>
        <label>1</label>
    </ligand>
</feature>
<feature type="binding site" evidence="20">
    <location>
        <position position="273"/>
    </location>
    <ligand>
        <name>Mg(2+)</name>
        <dbReference type="ChEBI" id="CHEBI:18420"/>
        <label>2</label>
    </ligand>
</feature>
<dbReference type="Gene3D" id="3.30.1490.20">
    <property type="entry name" value="ATP-grasp fold, A domain"/>
    <property type="match status" value="1"/>
</dbReference>
<dbReference type="KEGG" id="salh:HMF8227_02468"/>
<evidence type="ECO:0000256" key="6">
    <source>
        <dbReference type="ARBA" id="ARBA00012216"/>
    </source>
</evidence>
<evidence type="ECO:0000256" key="11">
    <source>
        <dbReference type="ARBA" id="ARBA00022840"/>
    </source>
</evidence>
<evidence type="ECO:0000259" key="22">
    <source>
        <dbReference type="PROSITE" id="PS50975"/>
    </source>
</evidence>
<dbReference type="FunFam" id="3.30.470.20:FF:000008">
    <property type="entry name" value="D-alanine--D-alanine ligase"/>
    <property type="match status" value="1"/>
</dbReference>
<comment type="cofactor">
    <cofactor evidence="1">
        <name>Mn(2+)</name>
        <dbReference type="ChEBI" id="CHEBI:29035"/>
    </cofactor>
</comment>
<evidence type="ECO:0000313" key="24">
    <source>
        <dbReference type="Proteomes" id="UP000245728"/>
    </source>
</evidence>
<dbReference type="NCBIfam" id="NF002378">
    <property type="entry name" value="PRK01372.1"/>
    <property type="match status" value="1"/>
</dbReference>
<dbReference type="SUPFAM" id="SSF52440">
    <property type="entry name" value="PreATP-grasp domain"/>
    <property type="match status" value="1"/>
</dbReference>
<dbReference type="UniPathway" id="UPA00219"/>
<dbReference type="GO" id="GO:0005829">
    <property type="term" value="C:cytosol"/>
    <property type="evidence" value="ECO:0007669"/>
    <property type="project" value="TreeGrafter"/>
</dbReference>
<evidence type="ECO:0000256" key="21">
    <source>
        <dbReference type="PROSITE-ProRule" id="PRU00409"/>
    </source>
</evidence>
<dbReference type="GO" id="GO:0046872">
    <property type="term" value="F:metal ion binding"/>
    <property type="evidence" value="ECO:0007669"/>
    <property type="project" value="UniProtKB-KW"/>
</dbReference>
<evidence type="ECO:0000313" key="23">
    <source>
        <dbReference type="EMBL" id="AWL12920.1"/>
    </source>
</evidence>
<evidence type="ECO:0000256" key="14">
    <source>
        <dbReference type="ARBA" id="ARBA00022984"/>
    </source>
</evidence>
<dbReference type="InterPro" id="IPR011095">
    <property type="entry name" value="Dala_Dala_lig_C"/>
</dbReference>
<evidence type="ECO:0000256" key="13">
    <source>
        <dbReference type="ARBA" id="ARBA00022960"/>
    </source>
</evidence>
<sequence length="309" mass="33451">MTPEQYGKVAVMLGGDSAERAVSLKSGQAVLEALQQAGVDAFAFDPSEQPLLELTEAATDRVLIMLHGRGGEDGVMQGALEQMGLPYTGSGVLGSALAMDKVRTKQIWQALDLPTPAHKVVHKSRFERAQCADIMRTLGGVVMVKPAREGSSLGMAKVTETQELADAIEQAFTLDERVLLEQFIQGREFTVALLSGQVLPSVSMTTPRVFYDYQAKYEVGSTEYFCPSGLSEPQEQALANLARQAFEAVDASGWGRVDFMQDEQGHFYLLEVNTVPGMTAKSLVPMAAKQAGLNFEQLVMGILATATRR</sequence>
<evidence type="ECO:0000256" key="15">
    <source>
        <dbReference type="ARBA" id="ARBA00023211"/>
    </source>
</evidence>
<accession>A0A2S2E6N5</accession>
<evidence type="ECO:0000256" key="5">
    <source>
        <dbReference type="ARBA" id="ARBA00010871"/>
    </source>
</evidence>
<dbReference type="InterPro" id="IPR000291">
    <property type="entry name" value="D-Ala_lig_Van_CS"/>
</dbReference>
<reference evidence="23 24" key="1">
    <citation type="submission" date="2018-05" db="EMBL/GenBank/DDBJ databases">
        <title>Salinimonas sp. HMF8227 Genome sequencing and assembly.</title>
        <authorList>
            <person name="Kang H."/>
            <person name="Kang J."/>
            <person name="Cha I."/>
            <person name="Kim H."/>
            <person name="Joh K."/>
        </authorList>
    </citation>
    <scope>NUCLEOTIDE SEQUENCE [LARGE SCALE GENOMIC DNA]</scope>
    <source>
        <strain evidence="23 24">HMF8227</strain>
    </source>
</reference>
<feature type="active site" evidence="19">
    <location>
        <position position="19"/>
    </location>
</feature>
<dbReference type="SUPFAM" id="SSF56059">
    <property type="entry name" value="Glutathione synthetase ATP-binding domain-like"/>
    <property type="match status" value="1"/>
</dbReference>
<evidence type="ECO:0000256" key="9">
    <source>
        <dbReference type="ARBA" id="ARBA00022723"/>
    </source>
</evidence>
<proteinExistence type="inferred from homology"/>
<dbReference type="Pfam" id="PF07478">
    <property type="entry name" value="Dala_Dala_lig_C"/>
    <property type="match status" value="1"/>
</dbReference>
<gene>
    <name evidence="18" type="primary">ddl</name>
    <name evidence="23" type="ORF">HMF8227_02468</name>
</gene>
<dbReference type="AlphaFoldDB" id="A0A2S2E6N5"/>
<dbReference type="NCBIfam" id="TIGR01205">
    <property type="entry name" value="D_ala_D_alaTIGR"/>
    <property type="match status" value="1"/>
</dbReference>
<keyword evidence="12 20" id="KW-0460">Magnesium</keyword>
<evidence type="ECO:0000256" key="2">
    <source>
        <dbReference type="ARBA" id="ARBA00003921"/>
    </source>
</evidence>
<name>A0A2S2E6N5_9ALTE</name>
<dbReference type="InterPro" id="IPR005905">
    <property type="entry name" value="D_ala_D_ala"/>
</dbReference>
<dbReference type="GO" id="GO:0008360">
    <property type="term" value="P:regulation of cell shape"/>
    <property type="evidence" value="ECO:0007669"/>
    <property type="project" value="UniProtKB-KW"/>
</dbReference>
<evidence type="ECO:0000256" key="17">
    <source>
        <dbReference type="ARBA" id="ARBA00047614"/>
    </source>
</evidence>